<accession>A0ABW3K2H2</accession>
<keyword evidence="3" id="KW-1185">Reference proteome</keyword>
<dbReference type="EMBL" id="JBHTKA010000003">
    <property type="protein sequence ID" value="MFD1000205.1"/>
    <property type="molecule type" value="Genomic_DNA"/>
</dbReference>
<evidence type="ECO:0000313" key="3">
    <source>
        <dbReference type="Proteomes" id="UP001597112"/>
    </source>
</evidence>
<gene>
    <name evidence="2" type="ORF">ACFQ21_12860</name>
</gene>
<sequence length="501" mass="56800">MITFDPETPLLTLGNNLNNDIWTIRHAFEGVQIFGGIGSGKTSGSGRTIALKFLKAKFGGLVLTAKADEKKDWIEYCRLTGRLNDLVIIEPGGKEFFNFLEYESAPRGGETSITGNIVHVLKTVLKASEEKDKGKSDDAFWENAVDLLIYNIVDLCSLAYGFSTIQHIYEIAQSVPRSLDELKNPDSADKAFVKALVLADKKVKEKLREWERGLTPEQLSEMERNGTSSERAAIEVPAFRLISNVEEFFKANYISLNEKTRSIIEFSLVGFLFRFMRDPVFTLFCDRTSTIKPDDCLNGKIILINLPVKLYDKVGRDAQIMFKYIWQRAMERRDIKVNDRPIFLFADEAHIFLHEYDADYQATARSSRICTVYISQNLPNYYANMGGGKAEYRVKSFLGTLNTKIFHANADIETNNYSSSLMGDAEYIRTSVADTGPSLSRTKTISTKSERIIRSEEFVKLKTGGPRNAFVVECYIHRQGDSFSNEENYIKAKFNQNFIPT</sequence>
<name>A0ABW3K2H2_9BACT</name>
<evidence type="ECO:0000313" key="2">
    <source>
        <dbReference type="EMBL" id="MFD1000205.1"/>
    </source>
</evidence>
<dbReference type="InterPro" id="IPR027417">
    <property type="entry name" value="P-loop_NTPase"/>
</dbReference>
<proteinExistence type="predicted"/>
<dbReference type="Gene3D" id="3.40.50.300">
    <property type="entry name" value="P-loop containing nucleotide triphosphate hydrolases"/>
    <property type="match status" value="1"/>
</dbReference>
<organism evidence="2 3">
    <name type="scientific">Ohtaekwangia kribbensis</name>
    <dbReference type="NCBI Taxonomy" id="688913"/>
    <lineage>
        <taxon>Bacteria</taxon>
        <taxon>Pseudomonadati</taxon>
        <taxon>Bacteroidota</taxon>
        <taxon>Cytophagia</taxon>
        <taxon>Cytophagales</taxon>
        <taxon>Fulvivirgaceae</taxon>
        <taxon>Ohtaekwangia</taxon>
    </lineage>
</organism>
<reference evidence="3" key="1">
    <citation type="journal article" date="2019" name="Int. J. Syst. Evol. Microbiol.">
        <title>The Global Catalogue of Microorganisms (GCM) 10K type strain sequencing project: providing services to taxonomists for standard genome sequencing and annotation.</title>
        <authorList>
            <consortium name="The Broad Institute Genomics Platform"/>
            <consortium name="The Broad Institute Genome Sequencing Center for Infectious Disease"/>
            <person name="Wu L."/>
            <person name="Ma J."/>
        </authorList>
    </citation>
    <scope>NUCLEOTIDE SEQUENCE [LARGE SCALE GENOMIC DNA]</scope>
    <source>
        <strain evidence="3">CCUG 58938</strain>
    </source>
</reference>
<dbReference type="InterPro" id="IPR032689">
    <property type="entry name" value="TraG-D_C"/>
</dbReference>
<dbReference type="SUPFAM" id="SSF52540">
    <property type="entry name" value="P-loop containing nucleoside triphosphate hydrolases"/>
    <property type="match status" value="1"/>
</dbReference>
<feature type="domain" description="TraD/TraG TraM recognition site" evidence="1">
    <location>
        <begin position="344"/>
        <end position="461"/>
    </location>
</feature>
<dbReference type="Pfam" id="PF12696">
    <property type="entry name" value="TraG-D_C"/>
    <property type="match status" value="1"/>
</dbReference>
<dbReference type="Proteomes" id="UP001597112">
    <property type="component" value="Unassembled WGS sequence"/>
</dbReference>
<protein>
    <submittedName>
        <fullName evidence="2">Type IV secretory system conjugative DNA transfer family protein</fullName>
    </submittedName>
</protein>
<evidence type="ECO:0000259" key="1">
    <source>
        <dbReference type="Pfam" id="PF12696"/>
    </source>
</evidence>
<comment type="caution">
    <text evidence="2">The sequence shown here is derived from an EMBL/GenBank/DDBJ whole genome shotgun (WGS) entry which is preliminary data.</text>
</comment>
<dbReference type="RefSeq" id="WP_377579602.1">
    <property type="nucleotide sequence ID" value="NZ_JBHTKA010000003.1"/>
</dbReference>